<dbReference type="EMBL" id="QQXK01000015">
    <property type="protein sequence ID" value="RII42157.1"/>
    <property type="molecule type" value="Genomic_DNA"/>
</dbReference>
<dbReference type="PRINTS" id="PR00081">
    <property type="entry name" value="GDHRDH"/>
</dbReference>
<organism evidence="3 4">
    <name type="scientific">Galactobacter valiniphilus</name>
    <dbReference type="NCBI Taxonomy" id="2676122"/>
    <lineage>
        <taxon>Bacteria</taxon>
        <taxon>Bacillati</taxon>
        <taxon>Actinomycetota</taxon>
        <taxon>Actinomycetes</taxon>
        <taxon>Micrococcales</taxon>
        <taxon>Micrococcaceae</taxon>
        <taxon>Galactobacter</taxon>
    </lineage>
</organism>
<dbReference type="AlphaFoldDB" id="A0A399JC79"/>
<sequence>MADQYLNFATSGLGRSLVKQLGLPAPVTLRRYREGAPLVPGAILVVGSSPLAAELGELLLGWGQEVRTHDAGDAALGAIVAVLDDLESPSGLSAPALTISPALRKLAPGGRVITIARPASNDDAPAVAAARQGVTGLLRSLAHELRDGATGNGIELAEGIGLDAPSAQGALRFLLSGRSAYVDGQFIRVEGTGGALPSNPDRPLAGKVAVVTGAARGIGAAIAKVLHRDGATVVAVDVPAAGDALAKVANEVGGTTLQLDVTAPDAGSKIIEHAQRRHGRLDIVIHNAGITRDKLLVNMDAAKWDSVMAVNLESQLRMNQAFLDAGLPGLRLVSLASTSGIAGNRGQTNYGASKAGVIGMVGASARAFGALGGGINAVAPGFIETEMTAKIPFGTRAAGRLILPSLQQGGLPLDVAEAISFLASDAAGGINGRTLRVCGQSLIGA</sequence>
<comment type="caution">
    <text evidence="3">The sequence shown here is derived from an EMBL/GenBank/DDBJ whole genome shotgun (WGS) entry which is preliminary data.</text>
</comment>
<dbReference type="SUPFAM" id="SSF51735">
    <property type="entry name" value="NAD(P)-binding Rossmann-fold domains"/>
    <property type="match status" value="2"/>
</dbReference>
<comment type="similarity">
    <text evidence="1">Belongs to the short-chain dehydrogenases/reductases (SDR) family.</text>
</comment>
<dbReference type="Pfam" id="PF13561">
    <property type="entry name" value="adh_short_C2"/>
    <property type="match status" value="1"/>
</dbReference>
<feature type="domain" description="Ketoreductase" evidence="2">
    <location>
        <begin position="207"/>
        <end position="386"/>
    </location>
</feature>
<protein>
    <submittedName>
        <fullName evidence="3">3-oxoacyl-ACP reductase</fullName>
    </submittedName>
</protein>
<reference evidence="3 4" key="1">
    <citation type="submission" date="2018-07" db="EMBL/GenBank/DDBJ databases">
        <title>Arthrobacter sp. nov., isolated from raw cow's milk with high bacterial count.</title>
        <authorList>
            <person name="Hahne J."/>
            <person name="Isele D."/>
            <person name="Lipski A."/>
        </authorList>
    </citation>
    <scope>NUCLEOTIDE SEQUENCE [LARGE SCALE GENOMIC DNA]</scope>
    <source>
        <strain evidence="3 4">JZ R-35</strain>
    </source>
</reference>
<evidence type="ECO:0000259" key="2">
    <source>
        <dbReference type="SMART" id="SM00822"/>
    </source>
</evidence>
<dbReference type="PANTHER" id="PTHR42760">
    <property type="entry name" value="SHORT-CHAIN DEHYDROGENASES/REDUCTASES FAMILY MEMBER"/>
    <property type="match status" value="1"/>
</dbReference>
<evidence type="ECO:0000256" key="1">
    <source>
        <dbReference type="ARBA" id="ARBA00006484"/>
    </source>
</evidence>
<dbReference type="FunFam" id="3.40.50.720:FF:000338">
    <property type="entry name" value="3-oxoacyl-ACP reductase FabG"/>
    <property type="match status" value="1"/>
</dbReference>
<gene>
    <name evidence="3" type="ORF">DWB68_08805</name>
</gene>
<dbReference type="RefSeq" id="WP_119424765.1">
    <property type="nucleotide sequence ID" value="NZ_QQXK01000015.1"/>
</dbReference>
<dbReference type="PANTHER" id="PTHR42760:SF78">
    <property type="entry name" value="3-OXOACYL-[ACYL-CARRIER-PROTEIN] REDUCTASE [NADH]"/>
    <property type="match status" value="1"/>
</dbReference>
<dbReference type="SMART" id="SM00822">
    <property type="entry name" value="PKS_KR"/>
    <property type="match status" value="1"/>
</dbReference>
<keyword evidence="4" id="KW-1185">Reference proteome</keyword>
<dbReference type="InterPro" id="IPR036291">
    <property type="entry name" value="NAD(P)-bd_dom_sf"/>
</dbReference>
<dbReference type="InterPro" id="IPR002347">
    <property type="entry name" value="SDR_fam"/>
</dbReference>
<accession>A0A399JC79</accession>
<dbReference type="InterPro" id="IPR057326">
    <property type="entry name" value="KR_dom"/>
</dbReference>
<dbReference type="NCBIfam" id="NF006110">
    <property type="entry name" value="PRK08261.1"/>
    <property type="match status" value="1"/>
</dbReference>
<dbReference type="GO" id="GO:0016616">
    <property type="term" value="F:oxidoreductase activity, acting on the CH-OH group of donors, NAD or NADP as acceptor"/>
    <property type="evidence" value="ECO:0007669"/>
    <property type="project" value="UniProtKB-ARBA"/>
</dbReference>
<evidence type="ECO:0000313" key="3">
    <source>
        <dbReference type="EMBL" id="RII42157.1"/>
    </source>
</evidence>
<dbReference type="PRINTS" id="PR00080">
    <property type="entry name" value="SDRFAMILY"/>
</dbReference>
<proteinExistence type="inferred from homology"/>
<dbReference type="Proteomes" id="UP000265419">
    <property type="component" value="Unassembled WGS sequence"/>
</dbReference>
<dbReference type="Gene3D" id="3.40.50.720">
    <property type="entry name" value="NAD(P)-binding Rossmann-like Domain"/>
    <property type="match status" value="2"/>
</dbReference>
<evidence type="ECO:0000313" key="4">
    <source>
        <dbReference type="Proteomes" id="UP000265419"/>
    </source>
</evidence>
<name>A0A399JC79_9MICC</name>